<organism evidence="3 4">
    <name type="scientific">Rhodanobacter lindaniclasticus</name>
    <dbReference type="NCBI Taxonomy" id="75310"/>
    <lineage>
        <taxon>Bacteria</taxon>
        <taxon>Pseudomonadati</taxon>
        <taxon>Pseudomonadota</taxon>
        <taxon>Gammaproteobacteria</taxon>
        <taxon>Lysobacterales</taxon>
        <taxon>Rhodanobacteraceae</taxon>
        <taxon>Rhodanobacter</taxon>
    </lineage>
</organism>
<feature type="repeat" description="TPR" evidence="1">
    <location>
        <begin position="358"/>
        <end position="391"/>
    </location>
</feature>
<sequence length="611" mass="67084">MSTRPSLFSELKRRNVWRAGMLYAGAVWAFGQGLSQFSPAIGLPDWATRWFLIAAAIGFPFWIAFAWFYEFTPEGLKRESAIAAGDSIAHATGRKLDKWIIGVLLVAVVLLLTNTLVWRKGAGLGDGPGAIVPAKSIAVLPFEDLSPAHDHGYFSAGMAEELLNALARVQDLRVAGRASSFYYGNHNADLRTIGKALDVANVLEGSVRTQGQAVRISVQLIRTRDGFEAWSQSYDGNLSNIFDLQERIARAITDHLKVVLGDVGNTRLVPVATRSADAYADFVTAQELVNRRVGDSLPRAIALLQQATALDPGFARAWSKLAVANAVLPQYVAGDWNASWKTSDDAAHRALALDPGDAEAYAALSYNQFSQRHYTAMVEPMQQALKLAPENSAVNYWAANEFAAMGRTRTAEARIDATLVDDPANPLLLFYKSMLRWREGDQAGALAYIHRGGVTDSAFGALMLEFYDAAHGDVQASARDFANSTSEMGTKISRADLQEIYRGTYGDAAQRQAAWRIVATHADDNWAPTMLLQLGAPARSFDLYEHGHSGLSDAYLNWLWQPEPWSRKARRDPAFQGFAQRLGMLAYWKQYGWPDLCKPTPARGAQAFVCS</sequence>
<keyword evidence="1" id="KW-0802">TPR repeat</keyword>
<dbReference type="InterPro" id="IPR019734">
    <property type="entry name" value="TPR_rpt"/>
</dbReference>
<dbReference type="InterPro" id="IPR011990">
    <property type="entry name" value="TPR-like_helical_dom_sf"/>
</dbReference>
<dbReference type="AlphaFoldDB" id="A0A4V3USY4"/>
<protein>
    <submittedName>
        <fullName evidence="3">Uncharacterized protein</fullName>
    </submittedName>
</protein>
<dbReference type="PROSITE" id="PS50005">
    <property type="entry name" value="TPR"/>
    <property type="match status" value="1"/>
</dbReference>
<dbReference type="Proteomes" id="UP000306317">
    <property type="component" value="Unassembled WGS sequence"/>
</dbReference>
<feature type="transmembrane region" description="Helical" evidence="2">
    <location>
        <begin position="99"/>
        <end position="118"/>
    </location>
</feature>
<evidence type="ECO:0000313" key="3">
    <source>
        <dbReference type="EMBL" id="THD08511.1"/>
    </source>
</evidence>
<evidence type="ECO:0000256" key="1">
    <source>
        <dbReference type="PROSITE-ProRule" id="PRU00339"/>
    </source>
</evidence>
<gene>
    <name evidence="3" type="ORF">B1991_05545</name>
</gene>
<dbReference type="EMBL" id="MWIO01000015">
    <property type="protein sequence ID" value="THD08511.1"/>
    <property type="molecule type" value="Genomic_DNA"/>
</dbReference>
<proteinExistence type="predicted"/>
<dbReference type="Gene3D" id="3.40.50.10070">
    <property type="entry name" value="TolB, N-terminal domain"/>
    <property type="match status" value="1"/>
</dbReference>
<comment type="caution">
    <text evidence="3">The sequence shown here is derived from an EMBL/GenBank/DDBJ whole genome shotgun (WGS) entry which is preliminary data.</text>
</comment>
<feature type="transmembrane region" description="Helical" evidence="2">
    <location>
        <begin position="21"/>
        <end position="38"/>
    </location>
</feature>
<feature type="transmembrane region" description="Helical" evidence="2">
    <location>
        <begin position="50"/>
        <end position="69"/>
    </location>
</feature>
<evidence type="ECO:0000313" key="4">
    <source>
        <dbReference type="Proteomes" id="UP000306317"/>
    </source>
</evidence>
<keyword evidence="2" id="KW-0812">Transmembrane</keyword>
<name>A0A4V3USY4_9GAMM</name>
<keyword evidence="2" id="KW-1133">Transmembrane helix</keyword>
<dbReference type="OrthoDB" id="1971692at2"/>
<keyword evidence="4" id="KW-1185">Reference proteome</keyword>
<keyword evidence="2" id="KW-0472">Membrane</keyword>
<evidence type="ECO:0000256" key="2">
    <source>
        <dbReference type="SAM" id="Phobius"/>
    </source>
</evidence>
<accession>A0A4V3USY4</accession>
<dbReference type="Gene3D" id="1.25.40.10">
    <property type="entry name" value="Tetratricopeptide repeat domain"/>
    <property type="match status" value="1"/>
</dbReference>
<reference evidence="3 4" key="1">
    <citation type="submission" date="2017-02" db="EMBL/GenBank/DDBJ databases">
        <title>Whole genome sequencing of Rhodanobacter lindaniclasticus DSM 17932.</title>
        <authorList>
            <person name="Kumar S."/>
            <person name="Patil P."/>
            <person name="Patil P.B."/>
        </authorList>
    </citation>
    <scope>NUCLEOTIDE SEQUENCE [LARGE SCALE GENOMIC DNA]</scope>
    <source>
        <strain evidence="3 4">DSM 17932</strain>
    </source>
</reference>
<dbReference type="RefSeq" id="WP_136257719.1">
    <property type="nucleotide sequence ID" value="NZ_MWIO01000015.1"/>
</dbReference>
<dbReference type="SUPFAM" id="SSF48452">
    <property type="entry name" value="TPR-like"/>
    <property type="match status" value="1"/>
</dbReference>